<dbReference type="PROSITE" id="PS50041">
    <property type="entry name" value="C_TYPE_LECTIN_2"/>
    <property type="match status" value="1"/>
</dbReference>
<dbReference type="GO" id="GO:0046703">
    <property type="term" value="F:natural killer cell lectin-like receptor binding"/>
    <property type="evidence" value="ECO:0007669"/>
    <property type="project" value="TreeGrafter"/>
</dbReference>
<proteinExistence type="predicted"/>
<feature type="non-terminal residue" evidence="8">
    <location>
        <position position="100"/>
    </location>
</feature>
<dbReference type="InterPro" id="IPR050828">
    <property type="entry name" value="C-type_lectin/matrix_domain"/>
</dbReference>
<gene>
    <name evidence="8" type="ORF">U0070_002917</name>
</gene>
<evidence type="ECO:0000259" key="7">
    <source>
        <dbReference type="PROSITE" id="PS50041"/>
    </source>
</evidence>
<dbReference type="InterPro" id="IPR016186">
    <property type="entry name" value="C-type_lectin-like/link_sf"/>
</dbReference>
<evidence type="ECO:0000256" key="2">
    <source>
        <dbReference type="ARBA" id="ARBA00022692"/>
    </source>
</evidence>
<dbReference type="InterPro" id="IPR001304">
    <property type="entry name" value="C-type_lectin-like"/>
</dbReference>
<evidence type="ECO:0000313" key="9">
    <source>
        <dbReference type="Proteomes" id="UP001488838"/>
    </source>
</evidence>
<keyword evidence="4" id="KW-0735">Signal-anchor</keyword>
<reference evidence="8 9" key="1">
    <citation type="journal article" date="2023" name="bioRxiv">
        <title>Conserved and derived expression patterns and positive selection on dental genes reveal complex evolutionary context of ever-growing rodent molars.</title>
        <authorList>
            <person name="Calamari Z.T."/>
            <person name="Song A."/>
            <person name="Cohen E."/>
            <person name="Akter M."/>
            <person name="Roy R.D."/>
            <person name="Hallikas O."/>
            <person name="Christensen M.M."/>
            <person name="Li P."/>
            <person name="Marangoni P."/>
            <person name="Jernvall J."/>
            <person name="Klein O.D."/>
        </authorList>
    </citation>
    <scope>NUCLEOTIDE SEQUENCE [LARGE SCALE GENOMIC DNA]</scope>
    <source>
        <strain evidence="8">V071</strain>
    </source>
</reference>
<keyword evidence="6" id="KW-0472">Membrane</keyword>
<dbReference type="PANTHER" id="PTHR45710">
    <property type="entry name" value="C-TYPE LECTIN DOMAIN-CONTAINING PROTEIN 180"/>
    <property type="match status" value="1"/>
</dbReference>
<dbReference type="GO" id="GO:0009897">
    <property type="term" value="C:external side of plasma membrane"/>
    <property type="evidence" value="ECO:0007669"/>
    <property type="project" value="TreeGrafter"/>
</dbReference>
<keyword evidence="9" id="KW-1185">Reference proteome</keyword>
<dbReference type="Gene3D" id="3.10.100.10">
    <property type="entry name" value="Mannose-Binding Protein A, subunit A"/>
    <property type="match status" value="1"/>
</dbReference>
<keyword evidence="5" id="KW-1133">Transmembrane helix</keyword>
<dbReference type="GO" id="GO:0030246">
    <property type="term" value="F:carbohydrate binding"/>
    <property type="evidence" value="ECO:0007669"/>
    <property type="project" value="UniProtKB-KW"/>
</dbReference>
<evidence type="ECO:0000256" key="5">
    <source>
        <dbReference type="ARBA" id="ARBA00022989"/>
    </source>
</evidence>
<name>A0AAW0HE74_MYOGA</name>
<evidence type="ECO:0000256" key="4">
    <source>
        <dbReference type="ARBA" id="ARBA00022968"/>
    </source>
</evidence>
<keyword evidence="2" id="KW-0812">Transmembrane</keyword>
<keyword evidence="3" id="KW-0430">Lectin</keyword>
<dbReference type="PANTHER" id="PTHR45710:SF35">
    <property type="entry name" value="C-TYPE LECTIN DOMAIN FAMILY 2 MEMBER D"/>
    <property type="match status" value="1"/>
</dbReference>
<dbReference type="CDD" id="cd03593">
    <property type="entry name" value="CLECT_NK_receptors_like"/>
    <property type="match status" value="1"/>
</dbReference>
<organism evidence="8 9">
    <name type="scientific">Myodes glareolus</name>
    <name type="common">Bank vole</name>
    <name type="synonym">Clethrionomys glareolus</name>
    <dbReference type="NCBI Taxonomy" id="447135"/>
    <lineage>
        <taxon>Eukaryota</taxon>
        <taxon>Metazoa</taxon>
        <taxon>Chordata</taxon>
        <taxon>Craniata</taxon>
        <taxon>Vertebrata</taxon>
        <taxon>Euteleostomi</taxon>
        <taxon>Mammalia</taxon>
        <taxon>Eutheria</taxon>
        <taxon>Euarchontoglires</taxon>
        <taxon>Glires</taxon>
        <taxon>Rodentia</taxon>
        <taxon>Myomorpha</taxon>
        <taxon>Muroidea</taxon>
        <taxon>Cricetidae</taxon>
        <taxon>Arvicolinae</taxon>
        <taxon>Myodes</taxon>
    </lineage>
</organism>
<evidence type="ECO:0000256" key="3">
    <source>
        <dbReference type="ARBA" id="ARBA00022734"/>
    </source>
</evidence>
<evidence type="ECO:0000256" key="6">
    <source>
        <dbReference type="ARBA" id="ARBA00023136"/>
    </source>
</evidence>
<dbReference type="EMBL" id="JBBHLL010000591">
    <property type="protein sequence ID" value="KAK7799793.1"/>
    <property type="molecule type" value="Genomic_DNA"/>
</dbReference>
<evidence type="ECO:0000256" key="1">
    <source>
        <dbReference type="ARBA" id="ARBA00004401"/>
    </source>
</evidence>
<sequence length="100" mass="11816">MVLMKKENAVTSAPPPCFATCPNDWIGLGSKCLYFSDVKRNWTLSQNYCMAQEAQLAQFDTLEELNFLKTYAWKFQYWIGLHRESLQHPWKWVNSTEYNN</sequence>
<protein>
    <recommendedName>
        <fullName evidence="7">C-type lectin domain-containing protein</fullName>
    </recommendedName>
</protein>
<comment type="subcellular location">
    <subcellularLocation>
        <location evidence="1">Cell membrane</location>
        <topology evidence="1">Single-pass type II membrane protein</topology>
    </subcellularLocation>
</comment>
<evidence type="ECO:0000313" key="8">
    <source>
        <dbReference type="EMBL" id="KAK7799793.1"/>
    </source>
</evidence>
<comment type="caution">
    <text evidence="8">The sequence shown here is derived from an EMBL/GenBank/DDBJ whole genome shotgun (WGS) entry which is preliminary data.</text>
</comment>
<dbReference type="AlphaFoldDB" id="A0AAW0HE74"/>
<dbReference type="Pfam" id="PF00059">
    <property type="entry name" value="Lectin_C"/>
    <property type="match status" value="1"/>
</dbReference>
<dbReference type="InterPro" id="IPR033992">
    <property type="entry name" value="NKR-like_CTLD"/>
</dbReference>
<dbReference type="Proteomes" id="UP001488838">
    <property type="component" value="Unassembled WGS sequence"/>
</dbReference>
<feature type="domain" description="C-type lectin" evidence="7">
    <location>
        <begin position="28"/>
        <end position="100"/>
    </location>
</feature>
<dbReference type="InterPro" id="IPR016187">
    <property type="entry name" value="CTDL_fold"/>
</dbReference>
<accession>A0AAW0HE74</accession>
<dbReference type="SUPFAM" id="SSF56436">
    <property type="entry name" value="C-type lectin-like"/>
    <property type="match status" value="1"/>
</dbReference>